<dbReference type="OrthoDB" id="5419927at2759"/>
<protein>
    <recommendedName>
        <fullName evidence="3">Fungal STAND N-terminal Goodbye domain-containing protein</fullName>
    </recommendedName>
</protein>
<dbReference type="HOGENOM" id="CLU_016969_0_0_1"/>
<keyword evidence="2" id="KW-1185">Reference proteome</keyword>
<reference evidence="1 2" key="1">
    <citation type="journal article" date="2014" name="BMC Genomics">
        <title>Comparative genome sequencing reveals chemotype-specific gene clusters in the toxigenic black mold Stachybotrys.</title>
        <authorList>
            <person name="Semeiks J."/>
            <person name="Borek D."/>
            <person name="Otwinowski Z."/>
            <person name="Grishin N.V."/>
        </authorList>
    </citation>
    <scope>NUCLEOTIDE SEQUENCE [LARGE SCALE GENOMIC DNA]</scope>
    <source>
        <strain evidence="2">CBS 109288 / IBT 7711</strain>
    </source>
</reference>
<gene>
    <name evidence="1" type="ORF">S7711_08427</name>
</gene>
<evidence type="ECO:0000313" key="2">
    <source>
        <dbReference type="Proteomes" id="UP000028045"/>
    </source>
</evidence>
<dbReference type="PANTHER" id="PTHR40619:SF3">
    <property type="entry name" value="FUNGAL STAND N-TERMINAL GOODBYE DOMAIN-CONTAINING PROTEIN"/>
    <property type="match status" value="1"/>
</dbReference>
<sequence length="654" mass="72607">MDPSGRNSTQASRLQSDSVVFIETQLDAFHPGFANPASHYDEHLQGFVIDDCPPEAAAGSLIVHNSAPGALKPSTLSPSDVGKRLLPARTRAEPGAALQFWNQLFAPAMAQFVAAHPQEPSEIKKKGHGIRSKRSWNDVYDELEAAKDAYSQTDTGFKGAFRKVYRKSADQGAGINLSVFKVGQNVLNNEYVTPVLGVVQAATKAVKLRQDMVAAFDDIDRRFIEIEVYLQAFDGDESILATSTDLIAAVLQAVELVLDFFVSRTYKRALRATFTIDQYRENIDQSLRDIETKSSCLLREVNMSRTHRDRVFQQQVLYEINDLKAVVSRLPSPVPPTHQYEITAAPPETSGAERYNTATTEDVLEWIDIPNLAEEDLEFVATHSHVDISDAEQGRAEQLVMSHQLQEWLSTPASSRLMIHGNYADVRPVSGLSLLCASLVLNLDNRNDPRLMRLLFFCGLHDGHRDHADDDDDGGSDNPFVPLAGGRAIIATFICQLLCAFDFGPELPVPWLGDARVQKAVHYGDIDALCFMFDKLVRRLPRGVVLLCILDAAVYYERPVFADDAYQVLEQLLQLSQDLSVSAAVKVLVTSPTRTTTFRELFDQRQVLSIDAVADPQWEASRSRTQRLLGGQTMMANDGTETSLLYEDVDPSAY</sequence>
<dbReference type="PANTHER" id="PTHR40619">
    <property type="entry name" value="FUNGAL STAND N-TERMINAL GOODBYE DOMAIN-CONTAINING PROTEIN"/>
    <property type="match status" value="1"/>
</dbReference>
<name>A0A084BAT2_STACB</name>
<evidence type="ECO:0000313" key="1">
    <source>
        <dbReference type="EMBL" id="KEY74661.1"/>
    </source>
</evidence>
<organism evidence="1 2">
    <name type="scientific">Stachybotrys chartarum (strain CBS 109288 / IBT 7711)</name>
    <name type="common">Toxic black mold</name>
    <name type="synonym">Stilbospora chartarum</name>
    <dbReference type="NCBI Taxonomy" id="1280523"/>
    <lineage>
        <taxon>Eukaryota</taxon>
        <taxon>Fungi</taxon>
        <taxon>Dikarya</taxon>
        <taxon>Ascomycota</taxon>
        <taxon>Pezizomycotina</taxon>
        <taxon>Sordariomycetes</taxon>
        <taxon>Hypocreomycetidae</taxon>
        <taxon>Hypocreales</taxon>
        <taxon>Stachybotryaceae</taxon>
        <taxon>Stachybotrys</taxon>
    </lineage>
</organism>
<proteinExistence type="predicted"/>
<dbReference type="EMBL" id="KL647501">
    <property type="protein sequence ID" value="KEY74661.1"/>
    <property type="molecule type" value="Genomic_DNA"/>
</dbReference>
<accession>A0A084BAT2</accession>
<dbReference type="Proteomes" id="UP000028045">
    <property type="component" value="Unassembled WGS sequence"/>
</dbReference>
<dbReference type="AlphaFoldDB" id="A0A084BAT2"/>
<evidence type="ECO:0008006" key="3">
    <source>
        <dbReference type="Google" id="ProtNLM"/>
    </source>
</evidence>